<dbReference type="SUPFAM" id="SSF52540">
    <property type="entry name" value="P-loop containing nucleoside triphosphate hydrolases"/>
    <property type="match status" value="2"/>
</dbReference>
<dbReference type="GeneID" id="115827269"/>
<dbReference type="GO" id="GO:0005737">
    <property type="term" value="C:cytoplasm"/>
    <property type="evidence" value="ECO:0007669"/>
    <property type="project" value="UniProtKB-SubCell"/>
</dbReference>
<dbReference type="InterPro" id="IPR036028">
    <property type="entry name" value="SH3-like_dom_sf"/>
</dbReference>
<dbReference type="InterPro" id="IPR035963">
    <property type="entry name" value="FERM_2"/>
</dbReference>
<evidence type="ECO:0000256" key="13">
    <source>
        <dbReference type="SAM" id="Coils"/>
    </source>
</evidence>
<dbReference type="Proteomes" id="UP000504632">
    <property type="component" value="Chromosome 14"/>
</dbReference>
<dbReference type="InterPro" id="IPR000857">
    <property type="entry name" value="MyTH4_dom"/>
</dbReference>
<dbReference type="InterPro" id="IPR000299">
    <property type="entry name" value="FERM_domain"/>
</dbReference>
<feature type="coiled-coil region" evidence="13">
    <location>
        <begin position="887"/>
        <end position="914"/>
    </location>
</feature>
<dbReference type="SMART" id="SM00242">
    <property type="entry name" value="MYSc"/>
    <property type="match status" value="1"/>
</dbReference>
<dbReference type="Gene3D" id="3.40.850.10">
    <property type="entry name" value="Kinesin motor domain"/>
    <property type="match status" value="1"/>
</dbReference>
<dbReference type="Pfam" id="PF00612">
    <property type="entry name" value="IQ"/>
    <property type="match status" value="4"/>
</dbReference>
<dbReference type="FunFam" id="1.10.10.820:FF:000001">
    <property type="entry name" value="Myosin heavy chain"/>
    <property type="match status" value="1"/>
</dbReference>
<dbReference type="RefSeq" id="XP_030646941.1">
    <property type="nucleotide sequence ID" value="XM_030791081.1"/>
</dbReference>
<dbReference type="GO" id="GO:0048731">
    <property type="term" value="P:system development"/>
    <property type="evidence" value="ECO:0007669"/>
    <property type="project" value="UniProtKB-ARBA"/>
</dbReference>
<evidence type="ECO:0000256" key="1">
    <source>
        <dbReference type="ARBA" id="ARBA00004496"/>
    </source>
</evidence>
<evidence type="ECO:0000256" key="11">
    <source>
        <dbReference type="PROSITE-ProRule" id="PRU00192"/>
    </source>
</evidence>
<evidence type="ECO:0000313" key="18">
    <source>
        <dbReference type="Proteomes" id="UP000504632"/>
    </source>
</evidence>
<dbReference type="PROSITE" id="PS51016">
    <property type="entry name" value="MYTH4"/>
    <property type="match status" value="2"/>
</dbReference>
<dbReference type="InterPro" id="IPR041794">
    <property type="entry name" value="MyoVII_FERM_C2"/>
</dbReference>
<feature type="domain" description="Myosin motor" evidence="17">
    <location>
        <begin position="60"/>
        <end position="758"/>
    </location>
</feature>
<dbReference type="InterPro" id="IPR029071">
    <property type="entry name" value="Ubiquitin-like_domsf"/>
</dbReference>
<evidence type="ECO:0000259" key="16">
    <source>
        <dbReference type="PROSITE" id="PS51016"/>
    </source>
</evidence>
<dbReference type="InParanoid" id="A0A6J2WRZ3"/>
<evidence type="ECO:0000256" key="10">
    <source>
        <dbReference type="ARBA" id="ARBA00023203"/>
    </source>
</evidence>
<dbReference type="Gene3D" id="1.10.10.820">
    <property type="match status" value="1"/>
</dbReference>
<keyword evidence="4" id="KW-0963">Cytoplasm</keyword>
<dbReference type="Pfam" id="PF00784">
    <property type="entry name" value="MyTH4"/>
    <property type="match status" value="2"/>
</dbReference>
<dbReference type="InterPro" id="IPR000048">
    <property type="entry name" value="IQ_motif_EF-hand-BS"/>
</dbReference>
<dbReference type="PROSITE" id="PS51456">
    <property type="entry name" value="MYOSIN_MOTOR"/>
    <property type="match status" value="1"/>
</dbReference>
<dbReference type="Pfam" id="PF00373">
    <property type="entry name" value="FERM_M"/>
    <property type="match status" value="1"/>
</dbReference>
<feature type="domain" description="FERM" evidence="15">
    <location>
        <begin position="1771"/>
        <end position="2074"/>
    </location>
</feature>
<dbReference type="CDD" id="cd13198">
    <property type="entry name" value="FERM_C1_MyoVII"/>
    <property type="match status" value="1"/>
</dbReference>
<feature type="region of interest" description="Actin-binding" evidence="12">
    <location>
        <begin position="635"/>
        <end position="657"/>
    </location>
</feature>
<dbReference type="InterPro" id="IPR001609">
    <property type="entry name" value="Myosin_head_motor_dom-like"/>
</dbReference>
<dbReference type="InterPro" id="IPR019749">
    <property type="entry name" value="Band_41_domain"/>
</dbReference>
<dbReference type="SUPFAM" id="SSF50044">
    <property type="entry name" value="SH3-domain"/>
    <property type="match status" value="1"/>
</dbReference>
<evidence type="ECO:0000256" key="6">
    <source>
        <dbReference type="ARBA" id="ARBA00022741"/>
    </source>
</evidence>
<dbReference type="PROSITE" id="PS50096">
    <property type="entry name" value="IQ"/>
    <property type="match status" value="4"/>
</dbReference>
<dbReference type="SMART" id="SM00295">
    <property type="entry name" value="B41"/>
    <property type="match status" value="2"/>
</dbReference>
<proteinExistence type="inferred from homology"/>
<name>A0A6J2WRZ3_CHACN</name>
<keyword evidence="7 12" id="KW-0067">ATP-binding</keyword>
<dbReference type="GO" id="GO:0005524">
    <property type="term" value="F:ATP binding"/>
    <property type="evidence" value="ECO:0007669"/>
    <property type="project" value="UniProtKB-UniRule"/>
</dbReference>
<dbReference type="Pfam" id="PF21998">
    <property type="entry name" value="FERM_C1_MyoVII"/>
    <property type="match status" value="1"/>
</dbReference>
<dbReference type="GO" id="GO:0120025">
    <property type="term" value="C:plasma membrane bounded cell projection"/>
    <property type="evidence" value="ECO:0007669"/>
    <property type="project" value="UniProtKB-ARBA"/>
</dbReference>
<keyword evidence="13" id="KW-0175">Coiled coil</keyword>
<dbReference type="SMART" id="SM00015">
    <property type="entry name" value="IQ"/>
    <property type="match status" value="4"/>
</dbReference>
<dbReference type="GO" id="GO:0003779">
    <property type="term" value="F:actin binding"/>
    <property type="evidence" value="ECO:0007669"/>
    <property type="project" value="UniProtKB-KW"/>
</dbReference>
<keyword evidence="18" id="KW-1185">Reference proteome</keyword>
<evidence type="ECO:0000256" key="8">
    <source>
        <dbReference type="ARBA" id="ARBA00023123"/>
    </source>
</evidence>
<dbReference type="CDD" id="cd17092">
    <property type="entry name" value="FERM1_F1_Myosin-VII"/>
    <property type="match status" value="1"/>
</dbReference>
<comment type="subcellular location">
    <subcellularLocation>
        <location evidence="1">Cytoplasm</location>
    </subcellularLocation>
</comment>
<dbReference type="CDD" id="cd13199">
    <property type="entry name" value="FERM_C2_MyoVII"/>
    <property type="match status" value="1"/>
</dbReference>
<dbReference type="SUPFAM" id="SSF47031">
    <property type="entry name" value="Second domain of FERM"/>
    <property type="match status" value="2"/>
</dbReference>
<reference evidence="19" key="1">
    <citation type="submission" date="2025-08" db="UniProtKB">
        <authorList>
            <consortium name="RefSeq"/>
        </authorList>
    </citation>
    <scope>IDENTIFICATION</scope>
</reference>
<evidence type="ECO:0000256" key="2">
    <source>
        <dbReference type="ARBA" id="ARBA00008314"/>
    </source>
</evidence>
<dbReference type="InterPro" id="IPR041793">
    <property type="entry name" value="MyoVII_FERM_C1"/>
</dbReference>
<dbReference type="SUPFAM" id="SSF50729">
    <property type="entry name" value="PH domain-like"/>
    <property type="match status" value="1"/>
</dbReference>
<dbReference type="SUPFAM" id="SSF54236">
    <property type="entry name" value="Ubiquitin-like"/>
    <property type="match status" value="2"/>
</dbReference>
<dbReference type="PANTHER" id="PTHR22692">
    <property type="entry name" value="MYOSIN VII, XV"/>
    <property type="match status" value="1"/>
</dbReference>
<evidence type="ECO:0000256" key="5">
    <source>
        <dbReference type="ARBA" id="ARBA00022737"/>
    </source>
</evidence>
<feature type="binding site" evidence="12">
    <location>
        <begin position="153"/>
        <end position="160"/>
    </location>
    <ligand>
        <name>ATP</name>
        <dbReference type="ChEBI" id="CHEBI:30616"/>
    </ligand>
</feature>
<evidence type="ECO:0000259" key="17">
    <source>
        <dbReference type="PROSITE" id="PS51456"/>
    </source>
</evidence>
<dbReference type="CDD" id="cd23767">
    <property type="entry name" value="IQCD"/>
    <property type="match status" value="1"/>
</dbReference>
<protein>
    <submittedName>
        <fullName evidence="19">Unconventional myosin-VIIb</fullName>
    </submittedName>
</protein>
<dbReference type="Gene3D" id="1.25.40.530">
    <property type="entry name" value="MyTH4 domain"/>
    <property type="match status" value="2"/>
</dbReference>
<dbReference type="Gene3D" id="1.20.120.720">
    <property type="entry name" value="Myosin VI head, motor domain, U50 subdomain"/>
    <property type="match status" value="1"/>
</dbReference>
<dbReference type="Gene3D" id="3.10.20.90">
    <property type="entry name" value="Phosphatidylinositol 3-kinase Catalytic Subunit, Chain A, domain 1"/>
    <property type="match status" value="2"/>
</dbReference>
<dbReference type="PROSITE" id="PS50057">
    <property type="entry name" value="FERM_3"/>
    <property type="match status" value="2"/>
</dbReference>
<dbReference type="InterPro" id="IPR019748">
    <property type="entry name" value="FERM_central"/>
</dbReference>
<evidence type="ECO:0000256" key="7">
    <source>
        <dbReference type="ARBA" id="ARBA00022840"/>
    </source>
</evidence>
<dbReference type="PROSITE" id="PS50002">
    <property type="entry name" value="SH3"/>
    <property type="match status" value="1"/>
</dbReference>
<feature type="domain" description="SH3" evidence="14">
    <location>
        <begin position="1478"/>
        <end position="1544"/>
    </location>
</feature>
<feature type="domain" description="FERM" evidence="15">
    <location>
        <begin position="1178"/>
        <end position="1484"/>
    </location>
</feature>
<evidence type="ECO:0000259" key="15">
    <source>
        <dbReference type="PROSITE" id="PS50057"/>
    </source>
</evidence>
<dbReference type="GO" id="GO:0003774">
    <property type="term" value="F:cytoskeletal motor activity"/>
    <property type="evidence" value="ECO:0007669"/>
    <property type="project" value="UniProtKB-UniRule"/>
</dbReference>
<accession>A0A6J2WRZ3</accession>
<dbReference type="InterPro" id="IPR027417">
    <property type="entry name" value="P-loop_NTPase"/>
</dbReference>
<dbReference type="PRINTS" id="PR00193">
    <property type="entry name" value="MYOSINHEAVY"/>
</dbReference>
<dbReference type="Pfam" id="PF21989">
    <property type="entry name" value="RA_2"/>
    <property type="match status" value="1"/>
</dbReference>
<dbReference type="Gene3D" id="2.30.30.40">
    <property type="entry name" value="SH3 Domains"/>
    <property type="match status" value="1"/>
</dbReference>
<dbReference type="InterPro" id="IPR036961">
    <property type="entry name" value="Kinesin_motor_dom_sf"/>
</dbReference>
<evidence type="ECO:0000259" key="14">
    <source>
        <dbReference type="PROSITE" id="PS50002"/>
    </source>
</evidence>
<feature type="domain" description="MyTH4" evidence="16">
    <location>
        <begin position="1002"/>
        <end position="1173"/>
    </location>
</feature>
<dbReference type="Pfam" id="PF24123">
    <property type="entry name" value="Myosin_VII_N"/>
    <property type="match status" value="1"/>
</dbReference>
<keyword evidence="3 11" id="KW-0728">SH3 domain</keyword>
<organism evidence="18 19">
    <name type="scientific">Chanos chanos</name>
    <name type="common">Milkfish</name>
    <name type="synonym">Mugil chanos</name>
    <dbReference type="NCBI Taxonomy" id="29144"/>
    <lineage>
        <taxon>Eukaryota</taxon>
        <taxon>Metazoa</taxon>
        <taxon>Chordata</taxon>
        <taxon>Craniata</taxon>
        <taxon>Vertebrata</taxon>
        <taxon>Euteleostomi</taxon>
        <taxon>Actinopterygii</taxon>
        <taxon>Neopterygii</taxon>
        <taxon>Teleostei</taxon>
        <taxon>Ostariophysi</taxon>
        <taxon>Gonorynchiformes</taxon>
        <taxon>Chanidae</taxon>
        <taxon>Chanos</taxon>
    </lineage>
</organism>
<dbReference type="InterPro" id="IPR014352">
    <property type="entry name" value="FERM/acyl-CoA-bd_prot_sf"/>
</dbReference>
<gene>
    <name evidence="19" type="primary">myo7ba</name>
</gene>
<evidence type="ECO:0000256" key="9">
    <source>
        <dbReference type="ARBA" id="ARBA00023175"/>
    </source>
</evidence>
<dbReference type="InterPro" id="IPR036106">
    <property type="entry name" value="MYSc_Myo7"/>
</dbReference>
<keyword evidence="9 12" id="KW-0505">Motor protein</keyword>
<dbReference type="CDD" id="cd01381">
    <property type="entry name" value="MYSc_Myo7"/>
    <property type="match status" value="1"/>
</dbReference>
<feature type="domain" description="MyTH4" evidence="16">
    <location>
        <begin position="1616"/>
        <end position="1765"/>
    </location>
</feature>
<dbReference type="Gene3D" id="1.20.5.190">
    <property type="match status" value="2"/>
</dbReference>
<dbReference type="Pfam" id="PF07653">
    <property type="entry name" value="SH3_2"/>
    <property type="match status" value="1"/>
</dbReference>
<keyword evidence="5" id="KW-0677">Repeat</keyword>
<dbReference type="Gene3D" id="6.20.240.20">
    <property type="match status" value="1"/>
</dbReference>
<comment type="similarity">
    <text evidence="2 12">Belongs to the TRAFAC class myosin-kinesin ATPase superfamily. Myosin family.</text>
</comment>
<dbReference type="Gene3D" id="1.20.58.530">
    <property type="match status" value="1"/>
</dbReference>
<evidence type="ECO:0000256" key="4">
    <source>
        <dbReference type="ARBA" id="ARBA00022490"/>
    </source>
</evidence>
<dbReference type="Pfam" id="PF00063">
    <property type="entry name" value="Myosin_head"/>
    <property type="match status" value="1"/>
</dbReference>
<dbReference type="PANTHER" id="PTHR22692:SF24">
    <property type="entry name" value="MYOSIN VIIB"/>
    <property type="match status" value="1"/>
</dbReference>
<dbReference type="GO" id="GO:0016459">
    <property type="term" value="C:myosin complex"/>
    <property type="evidence" value="ECO:0007669"/>
    <property type="project" value="UniProtKB-KW"/>
</dbReference>
<keyword evidence="10 12" id="KW-0009">Actin-binding</keyword>
<keyword evidence="6 12" id="KW-0547">Nucleotide-binding</keyword>
<dbReference type="SMART" id="SM00139">
    <property type="entry name" value="MyTH4"/>
    <property type="match status" value="2"/>
</dbReference>
<dbReference type="InterPro" id="IPR051567">
    <property type="entry name" value="Unconventional_Myosin_ATPase"/>
</dbReference>
<dbReference type="CTD" id="108190403"/>
<dbReference type="InterPro" id="IPR001452">
    <property type="entry name" value="SH3_domain"/>
</dbReference>
<dbReference type="Gene3D" id="2.30.29.30">
    <property type="entry name" value="Pleckstrin-homology domain (PH domain)/Phosphotyrosine-binding domain (PTB)"/>
    <property type="match status" value="2"/>
</dbReference>
<dbReference type="CDD" id="cd17093">
    <property type="entry name" value="FERM2_F1_Myosin-VII"/>
    <property type="match status" value="1"/>
</dbReference>
<dbReference type="OrthoDB" id="6108017at2759"/>
<evidence type="ECO:0000256" key="12">
    <source>
        <dbReference type="PROSITE-ProRule" id="PRU00782"/>
    </source>
</evidence>
<sequence>MVVLREGDYVWVDTSIGVPIGAEVQFADSGQLVLIDDEGKEHKINNKDASFKPMHPTSVKGVDDMIQLGDLNEAGLLRNLYIRHKEGIIYTYTGSILVAVNPYQLLPIYTLDQVEMYTDRRLGELPPHVFAIADSCFFNMRRSHKNQCCIISGESGAGKTESTKLMLQFLAAVSGQHSWIEQQVLEANSILEAFGNAKTVRNDNSSRFGKYIDIHFTKGGVIEGARVDQYLLEKSRVCRQGPDERNYHIFYCMLLGMSSEEKNLLSLGTPAQYNYLISGNCTSCEGRDDIMEYAHIRSAMKILAFTDNDSWEINKLLASILHMGNVTFDAIVSNNLEGCHVESSTHFNMAAKLLEVDSMALADSLTHRSFMTTRESVTKSLSAEQAMDGRDAFAKAIYGKLFVWIVEKINSAVYKPPSDDSNYFGRSIGLLDIFGFENFKQNSFEQLCINFANEQLQQFFVKHVFKLEQEEYARENIVWKHIDFNDNQKTLDVLANKSVNILALIDEESHFPKGTDITMLNKMNQVHGQSNVYIPPKNNHETQFGIHHFAGVVYYDSIGFLEKNRDALSSDLINLVETSSNKLLKLIFQNELSSNEVVKVSNPKLIITRRNSLMQTGDLTKKRVPTLSGQFRQSLEALMKTLTACQPYFIRCIKPNDYKKPLLFDRELCMRQLRYSGMMETIRIRKAGYPIRHSFDEFLARYRTLLNSAVCNPKVESPRRCSESICMNILTSAEDWKVGKTKVFLKDYHDTMLELARDRALNKKVLIIQRVLKGYKYRRDFLKKRSAAVVLQKHWRAYKGKKLYRVVQLGFARLQAKVRARQLCHQYQQRREATVVLQTHVRGHLARKEWNRKRQAVILLQAHTRGMLARRAMNKRKKDALLTAQERRAEEAALRERQRKLDEVLRQKKEREEAAKAQAMTDQEMVNEIFEFLPQEVEGQDQGQAPQAFKDLEEKRMVLEEVDLDETPIMEAPQEEEFDDLDEYSFNKFASMYFQGAATPTHLRQRLQEPLLFHEDENDTLASLNVWWIILRFMGDLPEPRPQQGTEQRVREHDNSMIGENATLDRPLSTLEKVHIIVRYAIVRPNLRDEILCQICKQLQENRNKNSYFRGWVLLSICLGIFPPSTRFIKYLQSFLRFGPVGYAPYCTERLRRTVANGVRGEPPSWLELQASQTKKPISVSVTLMDGRTVSLPVDSASNSKEVCQVLSQRFNIKDTFGFSLYAAIYDKVWSLGSGREHVMDAISQSEQEVRRKGGQEQHAPWRLYFRKEIFTPWHDCSFDNVSTDLIYKQVIRGLKYGEYRCDKEDDYVQLAVKHYYVLHGSNASAANAKNVVQECINTKLVESKTEARWVQLVSSSHAQCPYITSKTKPEKVKAETVDYARKKWPMLFSRFYEVAKVSGPALPKNMFILAINWTGITFLDERERKFLEVSYPEITGVSTSFGQSVSLHTLKGDFILSAVMATDITDLITTFLAGLKERSHYAVALQESNRPDDPTILSFKKGELILLIKDDDYSAERGWVKGQSERTGKTGAVPLEAILILPTITKPTNEVMSLINLSPDQRKNIINSTIRGTVAERLAPASLKEYSIEYFRQPTVDVNRQVIAKNSAPERLWMSSKEPIRQPLLKRLVGNAEFTQQACRAFTAILKYMGDYPTRQVQNPMELTDQIFGPPTKNEAMRDEIYCQIMKQMTNNQGRYSMDQGWQLLWLCCGLFPPSNSLLKHAQRFIESRRLDPLASDCLQRLQGALRVEPRKLPPHQLEVNAIQQDSTQILHKIFFPNDDGEIFEIGTNTRVRDLIRTIASKLKLVSDEGFSLFVKTPNKVLSMNDADYFFDSLRHITDWMKQIKGVKEGEPVSMPYTVFFMRKLWFNMNPGKDLVADLVFHYPQEMPKYLRGYHHCSKEEMVQLAALLFRVKVNNDKTQFVTIPKMLKELVPSDQLKAMSTDEWKKSIVASYNKQGDMTVQDAMVAFLKVVSKWPTFGCAFFEVKQTSEPTFPDIVRIAINRLGVTIIRPKDKVVLATHPYNTIANWCSGSTYFHMTIGSLVKGTKLLCETSLGYKMDDLLTSYVNMYKKKAVGHRIRRYD</sequence>
<dbReference type="Gene3D" id="1.20.80.10">
    <property type="match status" value="2"/>
</dbReference>
<dbReference type="InterPro" id="IPR057130">
    <property type="entry name" value="Myosin_VII_N"/>
</dbReference>
<evidence type="ECO:0000256" key="3">
    <source>
        <dbReference type="ARBA" id="ARBA00022443"/>
    </source>
</evidence>
<dbReference type="InterPro" id="IPR038185">
    <property type="entry name" value="MyTH4_dom_sf"/>
</dbReference>
<dbReference type="InterPro" id="IPR011993">
    <property type="entry name" value="PH-like_dom_sf"/>
</dbReference>
<evidence type="ECO:0000313" key="19">
    <source>
        <dbReference type="RefSeq" id="XP_030646941.1"/>
    </source>
</evidence>
<keyword evidence="8 12" id="KW-0518">Myosin</keyword>
<dbReference type="CDD" id="cd14473">
    <property type="entry name" value="FERM_B-lobe"/>
    <property type="match status" value="2"/>
</dbReference>